<dbReference type="GO" id="GO:0032797">
    <property type="term" value="C:SMN complex"/>
    <property type="evidence" value="ECO:0007669"/>
    <property type="project" value="TreeGrafter"/>
</dbReference>
<dbReference type="InterPro" id="IPR001680">
    <property type="entry name" value="WD40_rpt"/>
</dbReference>
<gene>
    <name evidence="8" type="ORF">FVE85_1926</name>
</gene>
<keyword evidence="2" id="KW-0507">mRNA processing</keyword>
<dbReference type="Pfam" id="PF00400">
    <property type="entry name" value="WD40"/>
    <property type="match status" value="2"/>
</dbReference>
<dbReference type="PROSITE" id="PS50082">
    <property type="entry name" value="WD_REPEATS_2"/>
    <property type="match status" value="2"/>
</dbReference>
<dbReference type="InterPro" id="IPR015943">
    <property type="entry name" value="WD40/YVTN_repeat-like_dom_sf"/>
</dbReference>
<evidence type="ECO:0000256" key="3">
    <source>
        <dbReference type="ARBA" id="ARBA00022737"/>
    </source>
</evidence>
<dbReference type="OrthoDB" id="200206at2759"/>
<dbReference type="GO" id="GO:0000387">
    <property type="term" value="P:spliceosomal snRNP assembly"/>
    <property type="evidence" value="ECO:0007669"/>
    <property type="project" value="TreeGrafter"/>
</dbReference>
<proteinExistence type="inferred from homology"/>
<evidence type="ECO:0000256" key="7">
    <source>
        <dbReference type="PROSITE-ProRule" id="PRU00221"/>
    </source>
</evidence>
<evidence type="ECO:0000256" key="2">
    <source>
        <dbReference type="ARBA" id="ARBA00022664"/>
    </source>
</evidence>
<dbReference type="PANTHER" id="PTHR19877">
    <property type="entry name" value="EUKARYOTIC TRANSLATION INITIATION FACTOR 3 SUBUNIT I"/>
    <property type="match status" value="1"/>
</dbReference>
<comment type="caution">
    <text evidence="8">The sequence shown here is derived from an EMBL/GenBank/DDBJ whole genome shotgun (WGS) entry which is preliminary data.</text>
</comment>
<keyword evidence="1 7" id="KW-0853">WD repeat</keyword>
<keyword evidence="8" id="KW-0675">Receptor</keyword>
<keyword evidence="3" id="KW-0677">Repeat</keyword>
<accession>A0A5J4YW74</accession>
<reference evidence="9" key="1">
    <citation type="journal article" date="2019" name="Nat. Commun.">
        <title>Expansion of phycobilisome linker gene families in mesophilic red algae.</title>
        <authorList>
            <person name="Lee J."/>
            <person name="Kim D."/>
            <person name="Bhattacharya D."/>
            <person name="Yoon H.S."/>
        </authorList>
    </citation>
    <scope>NUCLEOTIDE SEQUENCE [LARGE SCALE GENOMIC DNA]</scope>
    <source>
        <strain evidence="9">CCMP 1328</strain>
    </source>
</reference>
<keyword evidence="4" id="KW-0508">mRNA splicing</keyword>
<dbReference type="PROSITE" id="PS50294">
    <property type="entry name" value="WD_REPEATS_REGION"/>
    <property type="match status" value="1"/>
</dbReference>
<evidence type="ECO:0000256" key="5">
    <source>
        <dbReference type="ARBA" id="ARBA00038394"/>
    </source>
</evidence>
<evidence type="ECO:0000313" key="8">
    <source>
        <dbReference type="EMBL" id="KAA8495771.1"/>
    </source>
</evidence>
<comment type="similarity">
    <text evidence="5">Belongs to the WD repeat STRAP family.</text>
</comment>
<dbReference type="GO" id="GO:0016301">
    <property type="term" value="F:kinase activity"/>
    <property type="evidence" value="ECO:0007669"/>
    <property type="project" value="UniProtKB-KW"/>
</dbReference>
<dbReference type="GO" id="GO:0003723">
    <property type="term" value="F:RNA binding"/>
    <property type="evidence" value="ECO:0007669"/>
    <property type="project" value="TreeGrafter"/>
</dbReference>
<evidence type="ECO:0000256" key="6">
    <source>
        <dbReference type="ARBA" id="ARBA00040390"/>
    </source>
</evidence>
<dbReference type="InterPro" id="IPR036322">
    <property type="entry name" value="WD40_repeat_dom_sf"/>
</dbReference>
<protein>
    <recommendedName>
        <fullName evidence="6">Serine-threonine kinase receptor-associated protein</fullName>
    </recommendedName>
</protein>
<keyword evidence="8" id="KW-0418">Kinase</keyword>
<evidence type="ECO:0000256" key="1">
    <source>
        <dbReference type="ARBA" id="ARBA00022574"/>
    </source>
</evidence>
<dbReference type="EMBL" id="VRMN01000003">
    <property type="protein sequence ID" value="KAA8495771.1"/>
    <property type="molecule type" value="Genomic_DNA"/>
</dbReference>
<dbReference type="OMA" id="DGFYGLW"/>
<dbReference type="Proteomes" id="UP000324585">
    <property type="component" value="Unassembled WGS sequence"/>
</dbReference>
<evidence type="ECO:0000256" key="4">
    <source>
        <dbReference type="ARBA" id="ARBA00023187"/>
    </source>
</evidence>
<dbReference type="Gene3D" id="2.130.10.10">
    <property type="entry name" value="YVTN repeat-like/Quinoprotein amine dehydrogenase"/>
    <property type="match status" value="1"/>
</dbReference>
<feature type="repeat" description="WD" evidence="7">
    <location>
        <begin position="274"/>
        <end position="305"/>
    </location>
</feature>
<feature type="repeat" description="WD" evidence="7">
    <location>
        <begin position="64"/>
        <end position="96"/>
    </location>
</feature>
<keyword evidence="9" id="KW-1185">Reference proteome</keyword>
<organism evidence="8 9">
    <name type="scientific">Porphyridium purpureum</name>
    <name type="common">Red alga</name>
    <name type="synonym">Porphyridium cruentum</name>
    <dbReference type="NCBI Taxonomy" id="35688"/>
    <lineage>
        <taxon>Eukaryota</taxon>
        <taxon>Rhodophyta</taxon>
        <taxon>Bangiophyceae</taxon>
        <taxon>Porphyridiales</taxon>
        <taxon>Porphyridiaceae</taxon>
        <taxon>Porphyridium</taxon>
    </lineage>
</organism>
<dbReference type="SUPFAM" id="SSF50978">
    <property type="entry name" value="WD40 repeat-like"/>
    <property type="match status" value="1"/>
</dbReference>
<evidence type="ECO:0000313" key="9">
    <source>
        <dbReference type="Proteomes" id="UP000324585"/>
    </source>
</evidence>
<name>A0A5J4YW74_PORPP</name>
<keyword evidence="8" id="KW-0808">Transferase</keyword>
<dbReference type="SMART" id="SM00320">
    <property type="entry name" value="WD40"/>
    <property type="match status" value="5"/>
</dbReference>
<sequence length="322" mass="34904">MEDSLSGKMGFVRQVPLVCPGHNRGIVELQYSEPVVDGLFLVSASHDGKPMLRNGETGDWIGTFEGHKGAVWGACINSDASLAATGAAEFSAKLWDGFSGDCKHTFAMKHICKSVALSEDSHYLLAAGNMPSLSIFDLHRPDAAPTLMEGGSRATKIARYIDAGSTLFMSAGSNPSMYIWDTRAAEAPVRTLPLSAEVKSGEMSRDGTFLTLVCADEKLHAFDMRKFECMKTLTLPPGTESASVHLERNRYVCGGHDLSVYMFDFETNQQLASHKGHHGPVWVVRFAPDGLHYSSGSDDGTIRIWATQPEPNSFIEVQGLSG</sequence>
<dbReference type="PANTHER" id="PTHR19877:SF13">
    <property type="entry name" value="SERINE-THREONINE KINASE RECEPTOR-ASSOCIATED PROTEIN"/>
    <property type="match status" value="1"/>
</dbReference>
<dbReference type="AlphaFoldDB" id="A0A5J4YW74"/>